<evidence type="ECO:0000256" key="5">
    <source>
        <dbReference type="ARBA" id="ARBA00022692"/>
    </source>
</evidence>
<evidence type="ECO:0000256" key="3">
    <source>
        <dbReference type="ARBA" id="ARBA00022475"/>
    </source>
</evidence>
<keyword evidence="2 9" id="KW-0813">Transport</keyword>
<evidence type="ECO:0000259" key="10">
    <source>
        <dbReference type="Pfam" id="PF04290"/>
    </source>
</evidence>
<dbReference type="AlphaFoldDB" id="A0A1H5X0S7"/>
<name>A0A1H5X0S7_9VIBR</name>
<protein>
    <recommendedName>
        <fullName evidence="9">TRAP transporter small permease protein</fullName>
    </recommendedName>
</protein>
<evidence type="ECO:0000256" key="4">
    <source>
        <dbReference type="ARBA" id="ARBA00022519"/>
    </source>
</evidence>
<evidence type="ECO:0000256" key="1">
    <source>
        <dbReference type="ARBA" id="ARBA00004429"/>
    </source>
</evidence>
<feature type="transmembrane region" description="Helical" evidence="9">
    <location>
        <begin position="138"/>
        <end position="160"/>
    </location>
</feature>
<dbReference type="GO" id="GO:0005886">
    <property type="term" value="C:plasma membrane"/>
    <property type="evidence" value="ECO:0007669"/>
    <property type="project" value="UniProtKB-SubCell"/>
</dbReference>
<dbReference type="OrthoDB" id="2877624at2"/>
<comment type="subunit">
    <text evidence="9">The complex comprises the extracytoplasmic solute receptor protein and the two transmembrane proteins.</text>
</comment>
<evidence type="ECO:0000256" key="8">
    <source>
        <dbReference type="ARBA" id="ARBA00038436"/>
    </source>
</evidence>
<dbReference type="RefSeq" id="WP_103879895.1">
    <property type="nucleotide sequence ID" value="NZ_FNVG01000006.1"/>
</dbReference>
<feature type="transmembrane region" description="Helical" evidence="9">
    <location>
        <begin position="58"/>
        <end position="76"/>
    </location>
</feature>
<keyword evidence="6 9" id="KW-1133">Transmembrane helix</keyword>
<dbReference type="GO" id="GO:0022857">
    <property type="term" value="F:transmembrane transporter activity"/>
    <property type="evidence" value="ECO:0007669"/>
    <property type="project" value="UniProtKB-UniRule"/>
</dbReference>
<reference evidence="12" key="1">
    <citation type="submission" date="2016-10" db="EMBL/GenBank/DDBJ databases">
        <authorList>
            <person name="Varghese N."/>
            <person name="Submissions S."/>
        </authorList>
    </citation>
    <scope>NUCLEOTIDE SEQUENCE [LARGE SCALE GENOMIC DNA]</scope>
    <source>
        <strain evidence="12">CGMCC 1.7062</strain>
    </source>
</reference>
<comment type="similarity">
    <text evidence="8 9">Belongs to the TRAP transporter small permease family.</text>
</comment>
<keyword evidence="4 9" id="KW-0997">Cell inner membrane</keyword>
<evidence type="ECO:0000256" key="2">
    <source>
        <dbReference type="ARBA" id="ARBA00022448"/>
    </source>
</evidence>
<keyword evidence="5 9" id="KW-0812">Transmembrane</keyword>
<keyword evidence="12" id="KW-1185">Reference proteome</keyword>
<keyword evidence="7 9" id="KW-0472">Membrane</keyword>
<dbReference type="InterPro" id="IPR007387">
    <property type="entry name" value="TRAP_DctQ"/>
</dbReference>
<accession>A0A1H5X0S7</accession>
<sequence>MKNLLSIGVQCWEWFAQHLYHLFSLFACIQLAALMLVTCIDVVGRYLFSSPLVGSVELTEILLGSLIFTSLPLVTWRKEHISVDLMEGMLPKQIRSLRDILFNLAISISLFAIGTKVWSLATRSHRYEEISEYLEIPVYYLTYFLAITCWLTSVTCLVLIGTHLLNKNYPTQGTSQ</sequence>
<feature type="transmembrane region" description="Helical" evidence="9">
    <location>
        <begin position="20"/>
        <end position="46"/>
    </location>
</feature>
<gene>
    <name evidence="11" type="ORF">SAMN04488244_106155</name>
</gene>
<dbReference type="PROSITE" id="PS51257">
    <property type="entry name" value="PROKAR_LIPOPROTEIN"/>
    <property type="match status" value="1"/>
</dbReference>
<feature type="transmembrane region" description="Helical" evidence="9">
    <location>
        <begin position="97"/>
        <end position="118"/>
    </location>
</feature>
<dbReference type="EMBL" id="FNVG01000006">
    <property type="protein sequence ID" value="SEG05318.1"/>
    <property type="molecule type" value="Genomic_DNA"/>
</dbReference>
<dbReference type="PANTHER" id="PTHR35011:SF2">
    <property type="entry name" value="2,3-DIKETO-L-GULONATE TRAP TRANSPORTER SMALL PERMEASE PROTEIN YIAM"/>
    <property type="match status" value="1"/>
</dbReference>
<evidence type="ECO:0000256" key="6">
    <source>
        <dbReference type="ARBA" id="ARBA00022989"/>
    </source>
</evidence>
<keyword evidence="3" id="KW-1003">Cell membrane</keyword>
<evidence type="ECO:0000256" key="9">
    <source>
        <dbReference type="RuleBase" id="RU369079"/>
    </source>
</evidence>
<evidence type="ECO:0000256" key="7">
    <source>
        <dbReference type="ARBA" id="ARBA00023136"/>
    </source>
</evidence>
<feature type="domain" description="Tripartite ATP-independent periplasmic transporters DctQ component" evidence="10">
    <location>
        <begin position="34"/>
        <end position="160"/>
    </location>
</feature>
<evidence type="ECO:0000313" key="11">
    <source>
        <dbReference type="EMBL" id="SEG05318.1"/>
    </source>
</evidence>
<dbReference type="Pfam" id="PF04290">
    <property type="entry name" value="DctQ"/>
    <property type="match status" value="1"/>
</dbReference>
<comment type="function">
    <text evidence="9">Part of the tripartite ATP-independent periplasmic (TRAP) transport system.</text>
</comment>
<organism evidence="11 12">
    <name type="scientific">Vibrio hangzhouensis</name>
    <dbReference type="NCBI Taxonomy" id="462991"/>
    <lineage>
        <taxon>Bacteria</taxon>
        <taxon>Pseudomonadati</taxon>
        <taxon>Pseudomonadota</taxon>
        <taxon>Gammaproteobacteria</taxon>
        <taxon>Vibrionales</taxon>
        <taxon>Vibrionaceae</taxon>
        <taxon>Vibrio</taxon>
    </lineage>
</organism>
<dbReference type="InterPro" id="IPR055348">
    <property type="entry name" value="DctQ"/>
</dbReference>
<proteinExistence type="inferred from homology"/>
<dbReference type="GO" id="GO:0015740">
    <property type="term" value="P:C4-dicarboxylate transport"/>
    <property type="evidence" value="ECO:0007669"/>
    <property type="project" value="TreeGrafter"/>
</dbReference>
<comment type="subcellular location">
    <subcellularLocation>
        <location evidence="1 9">Cell inner membrane</location>
        <topology evidence="1 9">Multi-pass membrane protein</topology>
    </subcellularLocation>
</comment>
<evidence type="ECO:0000313" key="12">
    <source>
        <dbReference type="Proteomes" id="UP000236721"/>
    </source>
</evidence>
<dbReference type="Proteomes" id="UP000236721">
    <property type="component" value="Unassembled WGS sequence"/>
</dbReference>
<dbReference type="PANTHER" id="PTHR35011">
    <property type="entry name" value="2,3-DIKETO-L-GULONATE TRAP TRANSPORTER SMALL PERMEASE PROTEIN YIAM"/>
    <property type="match status" value="1"/>
</dbReference>